<keyword evidence="2" id="KW-0378">Hydrolase</keyword>
<dbReference type="GO" id="GO:0008270">
    <property type="term" value="F:zinc ion binding"/>
    <property type="evidence" value="ECO:0007669"/>
    <property type="project" value="InterPro"/>
</dbReference>
<protein>
    <submittedName>
        <fullName evidence="2">HNH endonuclease</fullName>
    </submittedName>
</protein>
<evidence type="ECO:0000259" key="1">
    <source>
        <dbReference type="Pfam" id="PF01844"/>
    </source>
</evidence>
<accession>A0AAC9Z982</accession>
<dbReference type="AlphaFoldDB" id="A0AAC9Z982"/>
<feature type="domain" description="HNH" evidence="1">
    <location>
        <begin position="17"/>
        <end position="50"/>
    </location>
</feature>
<evidence type="ECO:0000313" key="2">
    <source>
        <dbReference type="EMBL" id="ATF05835.1"/>
    </source>
</evidence>
<reference evidence="2 3" key="1">
    <citation type="journal article" date="2017" name="Front. Microbiol.">
        <title>Phaeobacter piscinae sp. nov., a species of the Roseobacter group and potential aquaculture probiont.</title>
        <authorList>
            <person name="Sonnenschein E.C."/>
            <person name="Phippen C.B.W."/>
            <person name="Nielsen K.F."/>
            <person name="Mateiu R.V."/>
            <person name="Melchiorsen J."/>
            <person name="Gram L."/>
            <person name="Overmann J."/>
            <person name="Freese H.M."/>
        </authorList>
    </citation>
    <scope>NUCLEOTIDE SEQUENCE [LARGE SCALE GENOMIC DNA]</scope>
    <source>
        <strain evidence="2 3">P63</strain>
    </source>
</reference>
<gene>
    <name evidence="2" type="ORF">PhaeoP63_01760</name>
</gene>
<evidence type="ECO:0000313" key="3">
    <source>
        <dbReference type="Proteomes" id="UP000217545"/>
    </source>
</evidence>
<keyword evidence="2" id="KW-0255">Endonuclease</keyword>
<organism evidence="2 3">
    <name type="scientific">Phaeobacter gallaeciensis</name>
    <dbReference type="NCBI Taxonomy" id="60890"/>
    <lineage>
        <taxon>Bacteria</taxon>
        <taxon>Pseudomonadati</taxon>
        <taxon>Pseudomonadota</taxon>
        <taxon>Alphaproteobacteria</taxon>
        <taxon>Rhodobacterales</taxon>
        <taxon>Roseobacteraceae</taxon>
        <taxon>Phaeobacter</taxon>
    </lineage>
</organism>
<dbReference type="Proteomes" id="UP000217545">
    <property type="component" value="Chromosome"/>
</dbReference>
<keyword evidence="2" id="KW-0540">Nuclease</keyword>
<dbReference type="GeneID" id="96993440"/>
<dbReference type="Pfam" id="PF01844">
    <property type="entry name" value="HNH"/>
    <property type="match status" value="1"/>
</dbReference>
<proteinExistence type="predicted"/>
<dbReference type="RefSeq" id="WP_024097201.1">
    <property type="nucleotide sequence ID" value="NZ_CP010588.1"/>
</dbReference>
<dbReference type="InterPro" id="IPR002711">
    <property type="entry name" value="HNH"/>
</dbReference>
<sequence length="77" mass="8403">MCCQPIPASLRGKTGKRAAVVDHLRPWRLRPDLAFQLTNLALVCSGCHLTHCASIEAAHAGDAELIAQAKERIGQEW</sequence>
<dbReference type="EMBL" id="CP010784">
    <property type="protein sequence ID" value="ATF05835.1"/>
    <property type="molecule type" value="Genomic_DNA"/>
</dbReference>
<name>A0AAC9Z982_9RHOB</name>
<dbReference type="GO" id="GO:0003676">
    <property type="term" value="F:nucleic acid binding"/>
    <property type="evidence" value="ECO:0007669"/>
    <property type="project" value="InterPro"/>
</dbReference>
<dbReference type="GO" id="GO:0004519">
    <property type="term" value="F:endonuclease activity"/>
    <property type="evidence" value="ECO:0007669"/>
    <property type="project" value="UniProtKB-KW"/>
</dbReference>